<comment type="similarity">
    <text evidence="3">Belongs to the GRAS family.</text>
</comment>
<accession>A0ABD3C8G9</accession>
<organism evidence="5 6">
    <name type="scientific">Castilleja foliolosa</name>
    <dbReference type="NCBI Taxonomy" id="1961234"/>
    <lineage>
        <taxon>Eukaryota</taxon>
        <taxon>Viridiplantae</taxon>
        <taxon>Streptophyta</taxon>
        <taxon>Embryophyta</taxon>
        <taxon>Tracheophyta</taxon>
        <taxon>Spermatophyta</taxon>
        <taxon>Magnoliopsida</taxon>
        <taxon>eudicotyledons</taxon>
        <taxon>Gunneridae</taxon>
        <taxon>Pentapetalae</taxon>
        <taxon>asterids</taxon>
        <taxon>lamiids</taxon>
        <taxon>Lamiales</taxon>
        <taxon>Orobanchaceae</taxon>
        <taxon>Pedicularideae</taxon>
        <taxon>Castillejinae</taxon>
        <taxon>Castilleja</taxon>
    </lineage>
</organism>
<proteinExistence type="inferred from homology"/>
<evidence type="ECO:0000256" key="1">
    <source>
        <dbReference type="ARBA" id="ARBA00023015"/>
    </source>
</evidence>
<feature type="short sequence motif" description="LXXLL motif" evidence="3">
    <location>
        <begin position="399"/>
        <end position="403"/>
    </location>
</feature>
<dbReference type="PROSITE" id="PS50985">
    <property type="entry name" value="GRAS"/>
    <property type="match status" value="1"/>
</dbReference>
<feature type="compositionally biased region" description="Polar residues" evidence="4">
    <location>
        <begin position="12"/>
        <end position="26"/>
    </location>
</feature>
<sequence>MNTSPYGYLAPSNESQQNYLSETSSSRENQAFEYNSNGIIFNVPSHADEYSLSAACSGPSLKFISEMLMEEEVELHDSLALQSTEKSLYDALNNNNNNVAQNSNFESFFISSDDAYLQANPTSTFWMVSNTTSRVHSQFDSLDYEFFDHNEQLDNTVGQTELLEMLDSVLLSYHPMRTCGETEQGQSKKNEKYTKGGSNRGRPKKQGFESRAVTNLLLQIRQTSSPQGDASERLAHYFANALEARLAGTGTASYAEFNHDKLSPIDILKAYKMFITVCPFKNMSHLLANKTIEKLATGATTLHIVDFGIMYGYQWPCLIQALSKRPGGPPKLRITGIDFPQPGFERVANTGRCLAMFCERFGVPFEYNAIAQKWDTIRVEDLKIEKNHELLVVNSLYKLHNVLDEAEIAATFSPRNVVLNLIKSINPDMFIHGVINGTYNTPFLVARFREALFHFSSMFDMFEATVAREDRDRVFFEEQMFGKDAMNVIACEGAERIERPDTYKMWHLKSVEAVFRQLMFNPKIVSYVRSKVKKYYHKDFSVEEDGEWVLHGWKGRVNCAISCWQPSCT</sequence>
<feature type="region of interest" description="SAW" evidence="3">
    <location>
        <begin position="490"/>
        <end position="565"/>
    </location>
</feature>
<feature type="region of interest" description="VHIID" evidence="3">
    <location>
        <begin position="271"/>
        <end position="336"/>
    </location>
</feature>
<dbReference type="InterPro" id="IPR005202">
    <property type="entry name" value="TF_GRAS"/>
</dbReference>
<evidence type="ECO:0000256" key="4">
    <source>
        <dbReference type="SAM" id="MobiDB-lite"/>
    </source>
</evidence>
<feature type="region of interest" description="Disordered" evidence="4">
    <location>
        <begin position="1"/>
        <end position="26"/>
    </location>
</feature>
<keyword evidence="6" id="KW-1185">Reference proteome</keyword>
<evidence type="ECO:0000256" key="2">
    <source>
        <dbReference type="ARBA" id="ARBA00023163"/>
    </source>
</evidence>
<comment type="caution">
    <text evidence="3">Lacks conserved residue(s) required for the propagation of feature annotation.</text>
</comment>
<evidence type="ECO:0000313" key="5">
    <source>
        <dbReference type="EMBL" id="KAL3625857.1"/>
    </source>
</evidence>
<name>A0ABD3C8G9_9LAMI</name>
<protein>
    <submittedName>
        <fullName evidence="5">Uncharacterized protein</fullName>
    </submittedName>
</protein>
<reference evidence="6" key="1">
    <citation type="journal article" date="2024" name="IScience">
        <title>Strigolactones Initiate the Formation of Haustorium-like Structures in Castilleja.</title>
        <authorList>
            <person name="Buerger M."/>
            <person name="Peterson D."/>
            <person name="Chory J."/>
        </authorList>
    </citation>
    <scope>NUCLEOTIDE SEQUENCE [LARGE SCALE GENOMIC DNA]</scope>
</reference>
<feature type="region of interest" description="Leucine repeat II (LRII)" evidence="3">
    <location>
        <begin position="349"/>
        <end position="381"/>
    </location>
</feature>
<evidence type="ECO:0000256" key="3">
    <source>
        <dbReference type="PROSITE-ProRule" id="PRU01191"/>
    </source>
</evidence>
<feature type="short sequence motif" description="VHIID" evidence="3">
    <location>
        <begin position="302"/>
        <end position="306"/>
    </location>
</feature>
<evidence type="ECO:0000313" key="6">
    <source>
        <dbReference type="Proteomes" id="UP001632038"/>
    </source>
</evidence>
<keyword evidence="1" id="KW-0805">Transcription regulation</keyword>
<comment type="caution">
    <text evidence="5">The sequence shown here is derived from an EMBL/GenBank/DDBJ whole genome shotgun (WGS) entry which is preliminary data.</text>
</comment>
<gene>
    <name evidence="5" type="ORF">CASFOL_030386</name>
</gene>
<keyword evidence="2" id="KW-0804">Transcription</keyword>
<dbReference type="Pfam" id="PF03514">
    <property type="entry name" value="GRAS"/>
    <property type="match status" value="1"/>
</dbReference>
<dbReference type="PANTHER" id="PTHR31636">
    <property type="entry name" value="OSJNBA0084A10.13 PROTEIN-RELATED"/>
    <property type="match status" value="1"/>
</dbReference>
<dbReference type="Proteomes" id="UP001632038">
    <property type="component" value="Unassembled WGS sequence"/>
</dbReference>
<dbReference type="AlphaFoldDB" id="A0ABD3C8G9"/>
<dbReference type="EMBL" id="JAVIJP010000048">
    <property type="protein sequence ID" value="KAL3625857.1"/>
    <property type="molecule type" value="Genomic_DNA"/>
</dbReference>
<feature type="region of interest" description="Disordered" evidence="4">
    <location>
        <begin position="180"/>
        <end position="206"/>
    </location>
</feature>